<organism evidence="1">
    <name type="scientific">Brugia malayi</name>
    <name type="common">Filarial nematode worm</name>
    <dbReference type="NCBI Taxonomy" id="6279"/>
    <lineage>
        <taxon>Eukaryota</taxon>
        <taxon>Metazoa</taxon>
        <taxon>Ecdysozoa</taxon>
        <taxon>Nematoda</taxon>
        <taxon>Chromadorea</taxon>
        <taxon>Rhabditida</taxon>
        <taxon>Spirurina</taxon>
        <taxon>Spiruromorpha</taxon>
        <taxon>Filarioidea</taxon>
        <taxon>Onchocercidae</taxon>
        <taxon>Brugia</taxon>
    </lineage>
</organism>
<name>A0A0J9XUX1_BRUMA</name>
<accession>A0A0J9XUX1</accession>
<evidence type="ECO:0000313" key="1">
    <source>
        <dbReference type="EMBL" id="CDP96302.1"/>
    </source>
</evidence>
<gene>
    <name evidence="1" type="primary">Bm14211</name>
    <name evidence="1" type="ORF">BM_Bm14211</name>
</gene>
<reference evidence="1" key="2">
    <citation type="submission" date="2012-12" db="EMBL/GenBank/DDBJ databases">
        <authorList>
            <person name="Gao Y.W."/>
            <person name="Fan S.T."/>
            <person name="Sun H.T."/>
            <person name="Wang Z."/>
            <person name="Gao X.L."/>
            <person name="Li Y.G."/>
            <person name="Wang T.C."/>
            <person name="Zhang K."/>
            <person name="Xu W.W."/>
            <person name="Yu Z.J."/>
            <person name="Xia X.Z."/>
        </authorList>
    </citation>
    <scope>NUCLEOTIDE SEQUENCE</scope>
    <source>
        <strain evidence="1">FR3</strain>
    </source>
</reference>
<protein>
    <submittedName>
        <fullName evidence="1">Bm14211</fullName>
    </submittedName>
</protein>
<reference evidence="1" key="1">
    <citation type="journal article" date="2007" name="Science">
        <title>Draft genome of the filarial nematode parasite Brugia malayi.</title>
        <authorList>
            <person name="Ghedin E."/>
            <person name="Wang S."/>
            <person name="Spiro D."/>
            <person name="Caler E."/>
            <person name="Zhao Q."/>
            <person name="Crabtree J."/>
            <person name="Allen J.E."/>
            <person name="Delcher A.L."/>
            <person name="Guiliano D.B."/>
            <person name="Miranda-Saavedra D."/>
            <person name="Angiuoli S.V."/>
            <person name="Creasy T."/>
            <person name="Amedeo P."/>
            <person name="Haas B."/>
            <person name="El-Sayed N.M."/>
            <person name="Wortman J.R."/>
            <person name="Feldblyum T."/>
            <person name="Tallon L."/>
            <person name="Schatz M."/>
            <person name="Shumway M."/>
            <person name="Koo H."/>
            <person name="Salzberg S.L."/>
            <person name="Schobel S."/>
            <person name="Pertea M."/>
            <person name="Pop M."/>
            <person name="White O."/>
            <person name="Barton G.J."/>
            <person name="Carlow C.K."/>
            <person name="Crawford M.J."/>
            <person name="Daub J."/>
            <person name="Dimmic M.W."/>
            <person name="Estes C.F."/>
            <person name="Foster J.M."/>
            <person name="Ganatra M."/>
            <person name="Gregory W.F."/>
            <person name="Johnson N.M."/>
            <person name="Jin J."/>
            <person name="Komuniecki R."/>
            <person name="Korf I."/>
            <person name="Kumar S."/>
            <person name="Laney S."/>
            <person name="Li B.W."/>
            <person name="Li W."/>
            <person name="Lindblom T.H."/>
            <person name="Lustigman S."/>
            <person name="Ma D."/>
            <person name="Maina C.V."/>
            <person name="Martin D.M."/>
            <person name="McCarter J.P."/>
            <person name="McReynolds L."/>
            <person name="Mitreva M."/>
            <person name="Nutman T.B."/>
            <person name="Parkinson J."/>
            <person name="Peregrin-Alvarez J.M."/>
            <person name="Poole C."/>
            <person name="Ren Q."/>
            <person name="Saunders L."/>
            <person name="Sluder A.E."/>
            <person name="Smith K."/>
            <person name="Stanke M."/>
            <person name="Unnasch T.R."/>
            <person name="Ware J."/>
            <person name="Wei A.D."/>
            <person name="Weil G."/>
            <person name="Williams D.J."/>
            <person name="Zhang Y."/>
            <person name="Williams S.A."/>
            <person name="Fraser-Liggett C."/>
            <person name="Slatko B."/>
            <person name="Blaxter M.L."/>
            <person name="Scott A.L."/>
        </authorList>
    </citation>
    <scope>NUCLEOTIDE SEQUENCE</scope>
    <source>
        <strain evidence="1">FR3</strain>
    </source>
</reference>
<proteinExistence type="predicted"/>
<dbReference type="EMBL" id="LN856957">
    <property type="protein sequence ID" value="CDP96302.1"/>
    <property type="molecule type" value="Genomic_DNA"/>
</dbReference>
<sequence>MFFTSNLYIPSSILAIRIKFYTFVQLRYQQKTNQQQRHVKQLAEISLQKL</sequence>
<dbReference type="AlphaFoldDB" id="A0A0J9XUX1"/>